<dbReference type="GO" id="GO:0004721">
    <property type="term" value="F:phosphoprotein phosphatase activity"/>
    <property type="evidence" value="ECO:0007669"/>
    <property type="project" value="TreeGrafter"/>
</dbReference>
<dbReference type="SMART" id="SM00388">
    <property type="entry name" value="HisKA"/>
    <property type="match status" value="1"/>
</dbReference>
<dbReference type="Gene3D" id="3.30.565.10">
    <property type="entry name" value="Histidine kinase-like ATPase, C-terminal domain"/>
    <property type="match status" value="1"/>
</dbReference>
<dbReference type="PANTHER" id="PTHR45453">
    <property type="entry name" value="PHOSPHATE REGULON SENSOR PROTEIN PHOR"/>
    <property type="match status" value="1"/>
</dbReference>
<feature type="domain" description="Histidine kinase" evidence="9">
    <location>
        <begin position="364"/>
        <end position="568"/>
    </location>
</feature>
<dbReference type="RefSeq" id="WP_007784430.1">
    <property type="nucleotide sequence ID" value="NZ_CM001441.1"/>
</dbReference>
<dbReference type="eggNOG" id="COG2205">
    <property type="taxonomic scope" value="Bacteria"/>
</dbReference>
<keyword evidence="4" id="KW-0597">Phosphoprotein</keyword>
<dbReference type="STRING" id="768710.DesyoDRAFT_3123"/>
<name>H5Y555_9FIRM</name>
<evidence type="ECO:0000259" key="9">
    <source>
        <dbReference type="PROSITE" id="PS50109"/>
    </source>
</evidence>
<keyword evidence="7" id="KW-0902">Two-component regulatory system</keyword>
<dbReference type="Pfam" id="PF02518">
    <property type="entry name" value="HATPase_c"/>
    <property type="match status" value="1"/>
</dbReference>
<evidence type="ECO:0000256" key="3">
    <source>
        <dbReference type="ARBA" id="ARBA00012438"/>
    </source>
</evidence>
<dbReference type="HOGENOM" id="CLU_480400_0_0_9"/>
<organism evidence="10 11">
    <name type="scientific">Desulfosporosinus youngiae DSM 17734</name>
    <dbReference type="NCBI Taxonomy" id="768710"/>
    <lineage>
        <taxon>Bacteria</taxon>
        <taxon>Bacillati</taxon>
        <taxon>Bacillota</taxon>
        <taxon>Clostridia</taxon>
        <taxon>Eubacteriales</taxon>
        <taxon>Desulfitobacteriaceae</taxon>
        <taxon>Desulfosporosinus</taxon>
    </lineage>
</organism>
<evidence type="ECO:0000256" key="5">
    <source>
        <dbReference type="ARBA" id="ARBA00022679"/>
    </source>
</evidence>
<evidence type="ECO:0000313" key="10">
    <source>
        <dbReference type="EMBL" id="EHQ90159.1"/>
    </source>
</evidence>
<dbReference type="SUPFAM" id="SSF55874">
    <property type="entry name" value="ATPase domain of HSP90 chaperone/DNA topoisomerase II/histidine kinase"/>
    <property type="match status" value="1"/>
</dbReference>
<dbReference type="InterPro" id="IPR005467">
    <property type="entry name" value="His_kinase_dom"/>
</dbReference>
<sequence length="568" mass="64893">MKRTKIKRKIYLRIVGTLMATYLVLMTAFSLFLISREKEVKGLELRALALQVNNRVEDILGNTTENSGQRRDTAKLKKELAKQISFISYSGAEAALYSGDYSLIYNTNDYWECSYTEYSEGSTNYAGYGYLNPREWFSEEETAELENYLNAQPQAEKAGDLVGYSLDLEGLWVDNEMIIPEKIKVVPMYADTFDEEGQLKSSSGTDLNAIIYTSDYKENSKKLPYFKYGGIQPVNNRLLDQKEAAGLRELVLDQEKLKEVVQHLPYRDYNFSERVRGLTYHFYWPQPYQNTIKSTEDQGNYSEFWTVFARQVNLWDECRDTLVFIWAACLITFLSVALLLAGQTYKTYRKREELEQFRRDTTNALAHDLKTPLSIISGYAQNLRENVRTEKREHYAAGIQSNVERMDKILREMLELSGLEAGLLPIKAEEVSLQVVCTRVLDRYRQICAEKLIQIGLEGEAVVKADPSLMERVIDNLFVNALDHTPAGGRIGIEISTGTFKLFNSGSHIPEGKIKEIWLPYKKGDESRGGSRGTGLGLAIARTILELFHFSYGAKNTAEGVVFWFKFT</sequence>
<comment type="subcellular location">
    <subcellularLocation>
        <location evidence="2">Membrane</location>
    </subcellularLocation>
</comment>
<keyword evidence="8" id="KW-0812">Transmembrane</keyword>
<dbReference type="Pfam" id="PF00512">
    <property type="entry name" value="HisKA"/>
    <property type="match status" value="1"/>
</dbReference>
<evidence type="ECO:0000256" key="7">
    <source>
        <dbReference type="ARBA" id="ARBA00023012"/>
    </source>
</evidence>
<evidence type="ECO:0000256" key="4">
    <source>
        <dbReference type="ARBA" id="ARBA00022553"/>
    </source>
</evidence>
<dbReference type="InterPro" id="IPR036890">
    <property type="entry name" value="HATPase_C_sf"/>
</dbReference>
<proteinExistence type="predicted"/>
<keyword evidence="8" id="KW-1133">Transmembrane helix</keyword>
<dbReference type="EMBL" id="CM001441">
    <property type="protein sequence ID" value="EHQ90159.1"/>
    <property type="molecule type" value="Genomic_DNA"/>
</dbReference>
<dbReference type="InterPro" id="IPR003661">
    <property type="entry name" value="HisK_dim/P_dom"/>
</dbReference>
<dbReference type="GO" id="GO:0016036">
    <property type="term" value="P:cellular response to phosphate starvation"/>
    <property type="evidence" value="ECO:0007669"/>
    <property type="project" value="TreeGrafter"/>
</dbReference>
<keyword evidence="6 10" id="KW-0418">Kinase</keyword>
<dbReference type="EC" id="2.7.13.3" evidence="3"/>
<gene>
    <name evidence="10" type="ORF">DesyoDRAFT_3123</name>
</gene>
<keyword evidence="11" id="KW-1185">Reference proteome</keyword>
<evidence type="ECO:0000256" key="8">
    <source>
        <dbReference type="SAM" id="Phobius"/>
    </source>
</evidence>
<dbReference type="SMART" id="SM00387">
    <property type="entry name" value="HATPase_c"/>
    <property type="match status" value="1"/>
</dbReference>
<protein>
    <recommendedName>
        <fullName evidence="3">histidine kinase</fullName>
        <ecNumber evidence="3">2.7.13.3</ecNumber>
    </recommendedName>
</protein>
<evidence type="ECO:0000313" key="11">
    <source>
        <dbReference type="Proteomes" id="UP000005104"/>
    </source>
</evidence>
<dbReference type="PANTHER" id="PTHR45453:SF1">
    <property type="entry name" value="PHOSPHATE REGULON SENSOR PROTEIN PHOR"/>
    <property type="match status" value="1"/>
</dbReference>
<dbReference type="Proteomes" id="UP000005104">
    <property type="component" value="Chromosome"/>
</dbReference>
<evidence type="ECO:0000256" key="2">
    <source>
        <dbReference type="ARBA" id="ARBA00004370"/>
    </source>
</evidence>
<evidence type="ECO:0000256" key="1">
    <source>
        <dbReference type="ARBA" id="ARBA00000085"/>
    </source>
</evidence>
<dbReference type="InterPro" id="IPR050351">
    <property type="entry name" value="BphY/WalK/GraS-like"/>
</dbReference>
<dbReference type="OrthoDB" id="9762826at2"/>
<dbReference type="CDD" id="cd00082">
    <property type="entry name" value="HisKA"/>
    <property type="match status" value="1"/>
</dbReference>
<dbReference type="InterPro" id="IPR003594">
    <property type="entry name" value="HATPase_dom"/>
</dbReference>
<keyword evidence="8" id="KW-0472">Membrane</keyword>
<dbReference type="PROSITE" id="PS50109">
    <property type="entry name" value="HIS_KIN"/>
    <property type="match status" value="1"/>
</dbReference>
<dbReference type="GO" id="GO:0000155">
    <property type="term" value="F:phosphorelay sensor kinase activity"/>
    <property type="evidence" value="ECO:0007669"/>
    <property type="project" value="InterPro"/>
</dbReference>
<feature type="transmembrane region" description="Helical" evidence="8">
    <location>
        <begin position="12"/>
        <end position="34"/>
    </location>
</feature>
<dbReference type="GO" id="GO:0005886">
    <property type="term" value="C:plasma membrane"/>
    <property type="evidence" value="ECO:0007669"/>
    <property type="project" value="TreeGrafter"/>
</dbReference>
<keyword evidence="5" id="KW-0808">Transferase</keyword>
<accession>H5Y555</accession>
<comment type="catalytic activity">
    <reaction evidence="1">
        <text>ATP + protein L-histidine = ADP + protein N-phospho-L-histidine.</text>
        <dbReference type="EC" id="2.7.13.3"/>
    </reaction>
</comment>
<evidence type="ECO:0000256" key="6">
    <source>
        <dbReference type="ARBA" id="ARBA00022777"/>
    </source>
</evidence>
<reference evidence="10 11" key="1">
    <citation type="submission" date="2011-11" db="EMBL/GenBank/DDBJ databases">
        <title>The Noncontiguous Finished genome of Desulfosporosinus youngiae DSM 17734.</title>
        <authorList>
            <consortium name="US DOE Joint Genome Institute (JGI-PGF)"/>
            <person name="Lucas S."/>
            <person name="Han J."/>
            <person name="Lapidus A."/>
            <person name="Cheng J.-F."/>
            <person name="Goodwin L."/>
            <person name="Pitluck S."/>
            <person name="Peters L."/>
            <person name="Ovchinnikova G."/>
            <person name="Lu M."/>
            <person name="Land M.L."/>
            <person name="Hauser L."/>
            <person name="Pester M."/>
            <person name="Spring S."/>
            <person name="Ollivier B."/>
            <person name="Rattei T."/>
            <person name="Klenk H.-P."/>
            <person name="Wagner M."/>
            <person name="Loy A."/>
            <person name="Woyke T.J."/>
        </authorList>
    </citation>
    <scope>NUCLEOTIDE SEQUENCE [LARGE SCALE GENOMIC DNA]</scope>
    <source>
        <strain evidence="10 11">DSM 17734</strain>
    </source>
</reference>
<dbReference type="SUPFAM" id="SSF47384">
    <property type="entry name" value="Homodimeric domain of signal transducing histidine kinase"/>
    <property type="match status" value="1"/>
</dbReference>
<dbReference type="Gene3D" id="1.10.287.130">
    <property type="match status" value="1"/>
</dbReference>
<dbReference type="InterPro" id="IPR036097">
    <property type="entry name" value="HisK_dim/P_sf"/>
</dbReference>
<feature type="transmembrane region" description="Helical" evidence="8">
    <location>
        <begin position="323"/>
        <end position="341"/>
    </location>
</feature>
<dbReference type="AlphaFoldDB" id="H5Y555"/>